<keyword evidence="3" id="KW-0224">Dipeptidase</keyword>
<reference evidence="3 4" key="1">
    <citation type="submission" date="2010-07" db="EMBL/GenBank/DDBJ databases">
        <authorList>
            <person name="Muzny D."/>
            <person name="Qin X."/>
            <person name="Deng J."/>
            <person name="Jiang H."/>
            <person name="Liu Y."/>
            <person name="Qu J."/>
            <person name="Song X.-Z."/>
            <person name="Zhang L."/>
            <person name="Thornton R."/>
            <person name="Coyle M."/>
            <person name="Francisco L."/>
            <person name="Jackson L."/>
            <person name="Javaid M."/>
            <person name="Korchina V."/>
            <person name="Kovar C."/>
            <person name="Mata R."/>
            <person name="Mathew T."/>
            <person name="Ngo R."/>
            <person name="Nguyen L."/>
            <person name="Nguyen N."/>
            <person name="Okwuonu G."/>
            <person name="Ongeri F."/>
            <person name="Pham C."/>
            <person name="Simmons D."/>
            <person name="Wilczek-Boney K."/>
            <person name="Hale W."/>
            <person name="Jakkamsetti A."/>
            <person name="Pham P."/>
            <person name="Ruth R."/>
            <person name="San Lucas F."/>
            <person name="Warren J."/>
            <person name="Zhang J."/>
            <person name="Zhao Z."/>
            <person name="Zhou C."/>
            <person name="Zhu D."/>
            <person name="Lee S."/>
            <person name="Bess C."/>
            <person name="Blankenburg K."/>
            <person name="Forbes L."/>
            <person name="Fu Q."/>
            <person name="Gubbala S."/>
            <person name="Hirani K."/>
            <person name="Jayaseelan J.C."/>
            <person name="Lara F."/>
            <person name="Munidasa M."/>
            <person name="Palculict T."/>
            <person name="Patil S."/>
            <person name="Pu L.-L."/>
            <person name="Saada N."/>
            <person name="Tang L."/>
            <person name="Weissenberger G."/>
            <person name="Zhu Y."/>
            <person name="Hemphill L."/>
            <person name="Shang Y."/>
            <person name="Youmans B."/>
            <person name="Ayvaz T."/>
            <person name="Ross M."/>
            <person name="Santibanez J."/>
            <person name="Aqrawi P."/>
            <person name="Gross S."/>
            <person name="Joshi V."/>
            <person name="Fowler G."/>
            <person name="Nazareth L."/>
            <person name="Reid J."/>
            <person name="Worley K."/>
            <person name="Petrosino J."/>
            <person name="Highlander S."/>
            <person name="Gibbs R."/>
        </authorList>
    </citation>
    <scope>NUCLEOTIDE SEQUENCE [LARGE SCALE GENOMIC DNA]</scope>
    <source>
        <strain evidence="3 4">ATCC BAA-1640</strain>
    </source>
</reference>
<dbReference type="HOGENOM" id="CLU_017266_4_1_9"/>
<dbReference type="Pfam" id="PF00557">
    <property type="entry name" value="Peptidase_M24"/>
    <property type="match status" value="1"/>
</dbReference>
<evidence type="ECO:0000313" key="4">
    <source>
        <dbReference type="Proteomes" id="UP000003280"/>
    </source>
</evidence>
<feature type="domain" description="Peptidase M24" evidence="1">
    <location>
        <begin position="132"/>
        <end position="334"/>
    </location>
</feature>
<feature type="domain" description="Creatinase N-terminal" evidence="2">
    <location>
        <begin position="2"/>
        <end position="124"/>
    </location>
</feature>
<dbReference type="eggNOG" id="COG0006">
    <property type="taxonomic scope" value="Bacteria"/>
</dbReference>
<keyword evidence="4" id="KW-1185">Reference proteome</keyword>
<gene>
    <name evidence="3" type="primary">pepQ</name>
    <name evidence="3" type="ORF">HMPREF9225_1791</name>
</gene>
<evidence type="ECO:0000259" key="2">
    <source>
        <dbReference type="Pfam" id="PF01321"/>
    </source>
</evidence>
<dbReference type="AlphaFoldDB" id="E0NNQ2"/>
<dbReference type="Gene3D" id="3.90.230.10">
    <property type="entry name" value="Creatinase/methionine aminopeptidase superfamily"/>
    <property type="match status" value="1"/>
</dbReference>
<dbReference type="RefSeq" id="WP_008902566.1">
    <property type="nucleotide sequence ID" value="NZ_GL397071.1"/>
</dbReference>
<keyword evidence="3" id="KW-0378">Hydrolase</keyword>
<dbReference type="MEROPS" id="M24.034"/>
<dbReference type="STRING" id="862517.HMPREF9225_1791"/>
<dbReference type="SUPFAM" id="SSF53092">
    <property type="entry name" value="Creatinase/prolidase N-terminal domain"/>
    <property type="match status" value="1"/>
</dbReference>
<dbReference type="InterPro" id="IPR000994">
    <property type="entry name" value="Pept_M24"/>
</dbReference>
<dbReference type="Pfam" id="PF01321">
    <property type="entry name" value="Creatinase_N"/>
    <property type="match status" value="1"/>
</dbReference>
<dbReference type="Gene3D" id="3.40.350.10">
    <property type="entry name" value="Creatinase/prolidase N-terminal domain"/>
    <property type="match status" value="1"/>
</dbReference>
<dbReference type="PANTHER" id="PTHR46112">
    <property type="entry name" value="AMINOPEPTIDASE"/>
    <property type="match status" value="1"/>
</dbReference>
<dbReference type="PANTHER" id="PTHR46112:SF3">
    <property type="entry name" value="AMINOPEPTIDASE YPDF"/>
    <property type="match status" value="1"/>
</dbReference>
<proteinExistence type="predicted"/>
<organism evidence="3 4">
    <name type="scientific">Peptoniphilus duerdenii ATCC BAA-1640</name>
    <dbReference type="NCBI Taxonomy" id="862517"/>
    <lineage>
        <taxon>Bacteria</taxon>
        <taxon>Bacillati</taxon>
        <taxon>Bacillota</taxon>
        <taxon>Tissierellia</taxon>
        <taxon>Tissierellales</taxon>
        <taxon>Peptoniphilaceae</taxon>
        <taxon>Peptoniphilus</taxon>
    </lineage>
</organism>
<dbReference type="SUPFAM" id="SSF55920">
    <property type="entry name" value="Creatinase/aminopeptidase"/>
    <property type="match status" value="1"/>
</dbReference>
<dbReference type="InterPro" id="IPR000587">
    <property type="entry name" value="Creatinase_N"/>
</dbReference>
<sequence length="351" mass="39737">MINKLYEKLKETDLDTLLITDGVAIDYLTGIEIDPGERMYVLVIKYNSAKLFLSKLFNVDGNKYVEPIYFLDTDDYVGMLKNEIKDSKKIGVDKFMDARFLLPIMDGKKEFVVASNLIDDIRAIKDAEEVKLMAEASRLNDLAMGRMEELLKEDYTEMEMRELLLKTYKDLGSEGFSFEPIVGYGKASWDPHHVTDDSRKKAGDSIVVDIGCIKDGYCSDMTRTFFYKEASEEAKKIYETVKLANETAIKKVAPGVKLKDVDRAARKIIEDAGYGEYFTHRTGHFIGREVHEAGDVSQNNENICKVGNIFSIEPGIYVPGVCGVRIEDLVVVTEDGCQVLNKYPKDFKIIK</sequence>
<keyword evidence="3" id="KW-0645">Protease</keyword>
<dbReference type="OrthoDB" id="9806388at2"/>
<dbReference type="GO" id="GO:0102009">
    <property type="term" value="F:proline dipeptidase activity"/>
    <property type="evidence" value="ECO:0007669"/>
    <property type="project" value="UniProtKB-EC"/>
</dbReference>
<protein>
    <submittedName>
        <fullName evidence="3">Creatinase</fullName>
        <ecNumber evidence="3">3.4.13.9</ecNumber>
    </submittedName>
</protein>
<dbReference type="InterPro" id="IPR036005">
    <property type="entry name" value="Creatinase/aminopeptidase-like"/>
</dbReference>
<comment type="caution">
    <text evidence="3">The sequence shown here is derived from an EMBL/GenBank/DDBJ whole genome shotgun (WGS) entry which is preliminary data.</text>
</comment>
<dbReference type="InterPro" id="IPR050659">
    <property type="entry name" value="Peptidase_M24B"/>
</dbReference>
<accession>E0NNQ2</accession>
<dbReference type="InterPro" id="IPR029149">
    <property type="entry name" value="Creatin/AminoP/Spt16_N"/>
</dbReference>
<dbReference type="CDD" id="cd01092">
    <property type="entry name" value="APP-like"/>
    <property type="match status" value="1"/>
</dbReference>
<name>E0NNQ2_9FIRM</name>
<evidence type="ECO:0000259" key="1">
    <source>
        <dbReference type="Pfam" id="PF00557"/>
    </source>
</evidence>
<dbReference type="Proteomes" id="UP000003280">
    <property type="component" value="Unassembled WGS sequence"/>
</dbReference>
<evidence type="ECO:0000313" key="3">
    <source>
        <dbReference type="EMBL" id="EFM24655.1"/>
    </source>
</evidence>
<dbReference type="EMBL" id="AEEH01000050">
    <property type="protein sequence ID" value="EFM24655.1"/>
    <property type="molecule type" value="Genomic_DNA"/>
</dbReference>
<dbReference type="EC" id="3.4.13.9" evidence="3"/>